<keyword evidence="8 12" id="KW-0368">Histidine biosynthesis</keyword>
<dbReference type="CDD" id="cd01748">
    <property type="entry name" value="GATase1_IGP_Synthase"/>
    <property type="match status" value="1"/>
</dbReference>
<evidence type="ECO:0000256" key="13">
    <source>
        <dbReference type="PIRSR" id="PIRSR000495-1"/>
    </source>
</evidence>
<comment type="subcellular location">
    <subcellularLocation>
        <location evidence="1 12">Cytoplasm</location>
    </subcellularLocation>
</comment>
<dbReference type="InterPro" id="IPR029062">
    <property type="entry name" value="Class_I_gatase-like"/>
</dbReference>
<dbReference type="Pfam" id="PF00117">
    <property type="entry name" value="GATase"/>
    <property type="match status" value="1"/>
</dbReference>
<dbReference type="EC" id="4.3.2.10" evidence="12"/>
<reference evidence="15" key="2">
    <citation type="submission" date="2021-06" db="EMBL/GenBank/DDBJ databases">
        <title>Genomic Description and Analysis of Intracellular Bacteria, Candidatus Berkiella cookevillensis and Candidatus Berkiella aquae.</title>
        <authorList>
            <person name="Kidane D.T."/>
            <person name="Mehari Y.T."/>
            <person name="Rice F.C."/>
            <person name="Arivett B.A."/>
            <person name="Farone A.L."/>
            <person name="Berk S.G."/>
            <person name="Farone M.B."/>
        </authorList>
    </citation>
    <scope>NUCLEOTIDE SEQUENCE</scope>
    <source>
        <strain evidence="15">HT99</strain>
    </source>
</reference>
<evidence type="ECO:0000256" key="3">
    <source>
        <dbReference type="ARBA" id="ARBA00011152"/>
    </source>
</evidence>
<dbReference type="HAMAP" id="MF_00278">
    <property type="entry name" value="HisH"/>
    <property type="match status" value="1"/>
</dbReference>
<dbReference type="RefSeq" id="WP_075065719.1">
    <property type="nucleotide sequence ID" value="NZ_LKAJ02000001.1"/>
</dbReference>
<keyword evidence="4 12" id="KW-0963">Cytoplasm</keyword>
<name>A0AAE3HUI8_9GAMM</name>
<accession>A0AAE3HUI8</accession>
<dbReference type="GO" id="GO:0000107">
    <property type="term" value="F:imidazoleglycerol-phosphate synthase activity"/>
    <property type="evidence" value="ECO:0007669"/>
    <property type="project" value="UniProtKB-UniRule"/>
</dbReference>
<dbReference type="SUPFAM" id="SSF52317">
    <property type="entry name" value="Class I glutamine amidotransferase-like"/>
    <property type="match status" value="1"/>
</dbReference>
<feature type="active site" evidence="12 13">
    <location>
        <position position="178"/>
    </location>
</feature>
<evidence type="ECO:0000256" key="9">
    <source>
        <dbReference type="ARBA" id="ARBA00023239"/>
    </source>
</evidence>
<evidence type="ECO:0000256" key="10">
    <source>
        <dbReference type="ARBA" id="ARBA00047838"/>
    </source>
</evidence>
<comment type="subunit">
    <text evidence="3 12">Heterodimer of HisH and HisF.</text>
</comment>
<dbReference type="InterPro" id="IPR017926">
    <property type="entry name" value="GATASE"/>
</dbReference>
<evidence type="ECO:0000313" key="15">
    <source>
        <dbReference type="EMBL" id="MCS5710408.1"/>
    </source>
</evidence>
<feature type="active site" description="Nucleophile" evidence="12 13">
    <location>
        <position position="76"/>
    </location>
</feature>
<evidence type="ECO:0000256" key="8">
    <source>
        <dbReference type="ARBA" id="ARBA00023102"/>
    </source>
</evidence>
<evidence type="ECO:0000256" key="11">
    <source>
        <dbReference type="ARBA" id="ARBA00049534"/>
    </source>
</evidence>
<feature type="domain" description="Glutamine amidotransferase" evidence="14">
    <location>
        <begin position="33"/>
        <end position="194"/>
    </location>
</feature>
<sequence length="196" mass="21356">MIVIVNNVGTNVASLQYACERLGKEVMLSSDPKLIKSAAYILLPGVSTASRAMMQLKQARLVDTIRSLTQPVLGICSGMQILFDWSEEGNVSGLGLFNEKVRKIEMSNGFYLPHMGWNNIHILNKNCALLNGVADQSDVYYVHSFAAPVNADTVASTKHSELFSAVVAKDNFFGTQFHPERSGAVGSKILANFLAM</sequence>
<keyword evidence="5 12" id="KW-0028">Amino-acid biosynthesis</keyword>
<dbReference type="GO" id="GO:0004359">
    <property type="term" value="F:glutaminase activity"/>
    <property type="evidence" value="ECO:0007669"/>
    <property type="project" value="UniProtKB-EC"/>
</dbReference>
<dbReference type="GO" id="GO:0000105">
    <property type="term" value="P:L-histidine biosynthetic process"/>
    <property type="evidence" value="ECO:0007669"/>
    <property type="project" value="UniProtKB-UniRule"/>
</dbReference>
<proteinExistence type="inferred from homology"/>
<evidence type="ECO:0000256" key="5">
    <source>
        <dbReference type="ARBA" id="ARBA00022605"/>
    </source>
</evidence>
<feature type="active site" evidence="12 13">
    <location>
        <position position="180"/>
    </location>
</feature>
<dbReference type="PANTHER" id="PTHR42701:SF1">
    <property type="entry name" value="IMIDAZOLE GLYCEROL PHOSPHATE SYNTHASE SUBUNIT HISH"/>
    <property type="match status" value="1"/>
</dbReference>
<dbReference type="InterPro" id="IPR010139">
    <property type="entry name" value="Imidazole-glycPsynth_HisH"/>
</dbReference>
<evidence type="ECO:0000256" key="1">
    <source>
        <dbReference type="ARBA" id="ARBA00004496"/>
    </source>
</evidence>
<comment type="catalytic activity">
    <reaction evidence="11 12">
        <text>L-glutamine + H2O = L-glutamate + NH4(+)</text>
        <dbReference type="Rhea" id="RHEA:15889"/>
        <dbReference type="ChEBI" id="CHEBI:15377"/>
        <dbReference type="ChEBI" id="CHEBI:28938"/>
        <dbReference type="ChEBI" id="CHEBI:29985"/>
        <dbReference type="ChEBI" id="CHEBI:58359"/>
        <dbReference type="EC" id="3.5.1.2"/>
    </reaction>
</comment>
<dbReference type="Proteomes" id="UP000051497">
    <property type="component" value="Unassembled WGS sequence"/>
</dbReference>
<keyword evidence="16" id="KW-1185">Reference proteome</keyword>
<dbReference type="PIRSF" id="PIRSF000495">
    <property type="entry name" value="Amidotransf_hisH"/>
    <property type="match status" value="1"/>
</dbReference>
<evidence type="ECO:0000256" key="6">
    <source>
        <dbReference type="ARBA" id="ARBA00022801"/>
    </source>
</evidence>
<comment type="function">
    <text evidence="12">IGPS catalyzes the conversion of PRFAR and glutamine to IGP, AICAR and glutamate. The HisH subunit catalyzes the hydrolysis of glutamine to glutamate and ammonia as part of the synthesis of IGP and AICAR. The resulting ammonia molecule is channeled to the active site of HisF.</text>
</comment>
<comment type="caution">
    <text evidence="15">The sequence shown here is derived from an EMBL/GenBank/DDBJ whole genome shotgun (WGS) entry which is preliminary data.</text>
</comment>
<keyword evidence="6 12" id="KW-0378">Hydrolase</keyword>
<dbReference type="GO" id="GO:0005737">
    <property type="term" value="C:cytoplasm"/>
    <property type="evidence" value="ECO:0007669"/>
    <property type="project" value="UniProtKB-SubCell"/>
</dbReference>
<dbReference type="NCBIfam" id="TIGR01855">
    <property type="entry name" value="IMP_synth_hisH"/>
    <property type="match status" value="1"/>
</dbReference>
<comment type="catalytic activity">
    <reaction evidence="10 12">
        <text>5-[(5-phospho-1-deoxy-D-ribulos-1-ylimino)methylamino]-1-(5-phospho-beta-D-ribosyl)imidazole-4-carboxamide + L-glutamine = D-erythro-1-(imidazol-4-yl)glycerol 3-phosphate + 5-amino-1-(5-phospho-beta-D-ribosyl)imidazole-4-carboxamide + L-glutamate + H(+)</text>
        <dbReference type="Rhea" id="RHEA:24793"/>
        <dbReference type="ChEBI" id="CHEBI:15378"/>
        <dbReference type="ChEBI" id="CHEBI:29985"/>
        <dbReference type="ChEBI" id="CHEBI:58278"/>
        <dbReference type="ChEBI" id="CHEBI:58359"/>
        <dbReference type="ChEBI" id="CHEBI:58475"/>
        <dbReference type="ChEBI" id="CHEBI:58525"/>
        <dbReference type="EC" id="4.3.2.10"/>
    </reaction>
</comment>
<dbReference type="PROSITE" id="PS51273">
    <property type="entry name" value="GATASE_TYPE_1"/>
    <property type="match status" value="1"/>
</dbReference>
<evidence type="ECO:0000256" key="7">
    <source>
        <dbReference type="ARBA" id="ARBA00022962"/>
    </source>
</evidence>
<evidence type="ECO:0000256" key="12">
    <source>
        <dbReference type="HAMAP-Rule" id="MF_00278"/>
    </source>
</evidence>
<organism evidence="15 16">
    <name type="scientific">Candidatus Berkiella aquae</name>
    <dbReference type="NCBI Taxonomy" id="295108"/>
    <lineage>
        <taxon>Bacteria</taxon>
        <taxon>Pseudomonadati</taxon>
        <taxon>Pseudomonadota</taxon>
        <taxon>Gammaproteobacteria</taxon>
        <taxon>Candidatus Berkiellales</taxon>
        <taxon>Candidatus Berkiellaceae</taxon>
        <taxon>Candidatus Berkiella</taxon>
    </lineage>
</organism>
<dbReference type="AlphaFoldDB" id="A0AAE3HUI8"/>
<evidence type="ECO:0000259" key="14">
    <source>
        <dbReference type="Pfam" id="PF00117"/>
    </source>
</evidence>
<gene>
    <name evidence="12 15" type="primary">hisH</name>
    <name evidence="15" type="ORF">HT99x_003120</name>
</gene>
<evidence type="ECO:0000256" key="4">
    <source>
        <dbReference type="ARBA" id="ARBA00022490"/>
    </source>
</evidence>
<dbReference type="Gene3D" id="3.40.50.880">
    <property type="match status" value="1"/>
</dbReference>
<dbReference type="PANTHER" id="PTHR42701">
    <property type="entry name" value="IMIDAZOLE GLYCEROL PHOSPHATE SYNTHASE SUBUNIT HISH"/>
    <property type="match status" value="1"/>
</dbReference>
<dbReference type="EMBL" id="LKAJ02000001">
    <property type="protein sequence ID" value="MCS5710408.1"/>
    <property type="molecule type" value="Genomic_DNA"/>
</dbReference>
<dbReference type="GO" id="GO:0016829">
    <property type="term" value="F:lyase activity"/>
    <property type="evidence" value="ECO:0007669"/>
    <property type="project" value="UniProtKB-KW"/>
</dbReference>
<protein>
    <recommendedName>
        <fullName evidence="12">Imidazole glycerol phosphate synthase subunit HisH</fullName>
        <ecNumber evidence="12">4.3.2.10</ecNumber>
    </recommendedName>
    <alternativeName>
        <fullName evidence="12">IGP synthase glutaminase subunit</fullName>
        <ecNumber evidence="12">3.5.1.2</ecNumber>
    </alternativeName>
    <alternativeName>
        <fullName evidence="12">IGP synthase subunit HisH</fullName>
    </alternativeName>
    <alternativeName>
        <fullName evidence="12">ImGP synthase subunit HisH</fullName>
        <shortName evidence="12">IGPS subunit HisH</shortName>
    </alternativeName>
</protein>
<dbReference type="EC" id="3.5.1.2" evidence="12"/>
<reference evidence="15" key="1">
    <citation type="journal article" date="2016" name="Genome Announc.">
        <title>Draft Genome Sequences of Two Novel Amoeba-Resistant Intranuclear Bacteria, 'Candidatus Berkiella cookevillensis' and 'Candidatus Berkiella aquae'.</title>
        <authorList>
            <person name="Mehari Y.T."/>
            <person name="Arivett B.A."/>
            <person name="Farone A.L."/>
            <person name="Gunderson J.H."/>
            <person name="Farone M.B."/>
        </authorList>
    </citation>
    <scope>NUCLEOTIDE SEQUENCE</scope>
    <source>
        <strain evidence="15">HT99</strain>
    </source>
</reference>
<keyword evidence="7 12" id="KW-0315">Glutamine amidotransferase</keyword>
<evidence type="ECO:0000256" key="2">
    <source>
        <dbReference type="ARBA" id="ARBA00005091"/>
    </source>
</evidence>
<comment type="pathway">
    <text evidence="2 12">Amino-acid biosynthesis; L-histidine biosynthesis; L-histidine from 5-phospho-alpha-D-ribose 1-diphosphate: step 5/9.</text>
</comment>
<dbReference type="FunFam" id="3.40.50.880:FF:000009">
    <property type="entry name" value="Imidazole glycerol phosphate synthase subunit HisH"/>
    <property type="match status" value="1"/>
</dbReference>
<keyword evidence="9 12" id="KW-0456">Lyase</keyword>
<evidence type="ECO:0000313" key="16">
    <source>
        <dbReference type="Proteomes" id="UP000051497"/>
    </source>
</evidence>